<evidence type="ECO:0000256" key="1">
    <source>
        <dbReference type="SAM" id="SignalP"/>
    </source>
</evidence>
<keyword evidence="1" id="KW-0732">Signal</keyword>
<dbReference type="RefSeq" id="WP_267780655.1">
    <property type="nucleotide sequence ID" value="NZ_CP113089.1"/>
</dbReference>
<organism evidence="2 3">
    <name type="scientific">Microcella daejeonensis</name>
    <dbReference type="NCBI Taxonomy" id="2994971"/>
    <lineage>
        <taxon>Bacteria</taxon>
        <taxon>Bacillati</taxon>
        <taxon>Actinomycetota</taxon>
        <taxon>Actinomycetes</taxon>
        <taxon>Micrococcales</taxon>
        <taxon>Microbacteriaceae</taxon>
        <taxon>Microcella</taxon>
    </lineage>
</organism>
<sequence length="311" mass="31660">MRGTGRAAALLLAALLPLTGCAAVGAAPADAPSPEPSRAPLAASVDELSVTADLYRTRSDPGRGGIQLSLANGAASPLAVRSARLESPALAAPMLRRDEATVPAGQRRDLPLRLPAPVCGDPAPAPPEAVLEIELDDGSIVELRVATADRIGQWARWHEEACFASAVAGLAALRLEAVPPAEEGEIGVRLVAAPGAVGDGAPGGLRLIEVSGSVLLSALDAEGRPVTSIPVPVGRAGAPTELDLRYSPARCDAHAIADDKQGTHLRVRVAIKSPAGERQGEVVVVPDAVTRDALLSAVLTACASPARDDRG</sequence>
<feature type="chain" id="PRO_5039658600" evidence="1">
    <location>
        <begin position="23"/>
        <end position="311"/>
    </location>
</feature>
<dbReference type="KEGG" id="mdb:OVN18_10100"/>
<feature type="signal peptide" evidence="1">
    <location>
        <begin position="1"/>
        <end position="22"/>
    </location>
</feature>
<keyword evidence="3" id="KW-1185">Reference proteome</keyword>
<dbReference type="AlphaFoldDB" id="A0A9E8MJX3"/>
<accession>A0A9E8MJX3</accession>
<reference evidence="2" key="1">
    <citation type="submission" date="2022-11" db="EMBL/GenBank/DDBJ databases">
        <title>Description of Microcella daejonensis nov. sp, isolated from riverside soil.</title>
        <authorList>
            <person name="Molina K.M."/>
            <person name="Kim S.B."/>
        </authorList>
    </citation>
    <scope>NUCLEOTIDE SEQUENCE</scope>
    <source>
        <strain evidence="2">MMS21-STM12</strain>
    </source>
</reference>
<gene>
    <name evidence="2" type="ORF">OVN18_10100</name>
</gene>
<evidence type="ECO:0000313" key="3">
    <source>
        <dbReference type="Proteomes" id="UP001164706"/>
    </source>
</evidence>
<proteinExistence type="predicted"/>
<evidence type="ECO:0000313" key="2">
    <source>
        <dbReference type="EMBL" id="WAB80909.1"/>
    </source>
</evidence>
<protein>
    <submittedName>
        <fullName evidence="2">Uncharacterized protein</fullName>
    </submittedName>
</protein>
<dbReference type="EMBL" id="CP113089">
    <property type="protein sequence ID" value="WAB80909.1"/>
    <property type="molecule type" value="Genomic_DNA"/>
</dbReference>
<dbReference type="Proteomes" id="UP001164706">
    <property type="component" value="Chromosome"/>
</dbReference>
<name>A0A9E8MJX3_9MICO</name>